<dbReference type="Pfam" id="PF00097">
    <property type="entry name" value="zf-C3HC4"/>
    <property type="match status" value="1"/>
</dbReference>
<dbReference type="GO" id="GO:0000209">
    <property type="term" value="P:protein polyubiquitination"/>
    <property type="evidence" value="ECO:0007669"/>
    <property type="project" value="InterPro"/>
</dbReference>
<evidence type="ECO:0000256" key="3">
    <source>
        <dbReference type="ARBA" id="ARBA00022771"/>
    </source>
</evidence>
<dbReference type="STRING" id="1658174.A0A1J9R4L4"/>
<feature type="zinc finger region" description="C3H1-type" evidence="5">
    <location>
        <begin position="16"/>
        <end position="43"/>
    </location>
</feature>
<feature type="region of interest" description="Disordered" evidence="6">
    <location>
        <begin position="68"/>
        <end position="95"/>
    </location>
</feature>
<keyword evidence="1" id="KW-0808">Transferase</keyword>
<evidence type="ECO:0000256" key="5">
    <source>
        <dbReference type="PROSITE-ProRule" id="PRU00723"/>
    </source>
</evidence>
<evidence type="ECO:0000313" key="10">
    <source>
        <dbReference type="Proteomes" id="UP000242791"/>
    </source>
</evidence>
<evidence type="ECO:0000256" key="6">
    <source>
        <dbReference type="SAM" id="MobiDB-lite"/>
    </source>
</evidence>
<dbReference type="PROSITE" id="PS50103">
    <property type="entry name" value="ZF_C3H1"/>
    <property type="match status" value="1"/>
</dbReference>
<feature type="domain" description="C3H1-type" evidence="8">
    <location>
        <begin position="16"/>
        <end position="43"/>
    </location>
</feature>
<dbReference type="SMART" id="SM00184">
    <property type="entry name" value="RING"/>
    <property type="match status" value="1"/>
</dbReference>
<dbReference type="OrthoDB" id="250836at2759"/>
<sequence>METDPLTAPAPRTRLPAGQVDCKWWKRGHCFRGRECYFRHDDALAGVDKPARRSAAAGVTTVNTSAEAAAAGPSVSSEPTASQAPPSTANSPKLENAEEPCGICMEIPTVFGLLVNCDHVFCLSCIRSWRSSVGTSAEDVINTLDSRVPRQTTKTCPLCRTKSEFVVPSSVFPTPPQPTAANTGLARSETSPANDSTMNAEPSSLTGADNPAKAKIIDKYLARLKVIPCRYFEESIQRWRDLPIIENPDTEVGGVLHPEFSGECLFGNECHFAHIHPITKVPYIFTKKEISSMKRANHARRARAFRRAIRQFGQAPREFITSDDRRELQRRFGTLSVEDDNESNAASDPPLTLEGRSLDTILSLGLVFYDVVDEDVSWLAGGDDVDDGLLSLF</sequence>
<dbReference type="PANTHER" id="PTHR11224">
    <property type="entry name" value="MAKORIN-RELATED"/>
    <property type="match status" value="1"/>
</dbReference>
<comment type="caution">
    <text evidence="9">The sequence shown here is derived from an EMBL/GenBank/DDBJ whole genome shotgun (WGS) entry which is preliminary data.</text>
</comment>
<evidence type="ECO:0000313" key="9">
    <source>
        <dbReference type="EMBL" id="OJD22940.1"/>
    </source>
</evidence>
<evidence type="ECO:0000256" key="1">
    <source>
        <dbReference type="ARBA" id="ARBA00022679"/>
    </source>
</evidence>
<dbReference type="InterPro" id="IPR036855">
    <property type="entry name" value="Znf_CCCH_sf"/>
</dbReference>
<proteinExistence type="predicted"/>
<dbReference type="Proteomes" id="UP000242791">
    <property type="component" value="Unassembled WGS sequence"/>
</dbReference>
<dbReference type="AlphaFoldDB" id="A0A1J9R4L4"/>
<dbReference type="PROSITE" id="PS00518">
    <property type="entry name" value="ZF_RING_1"/>
    <property type="match status" value="1"/>
</dbReference>
<dbReference type="Gene3D" id="3.30.40.10">
    <property type="entry name" value="Zinc/RING finger domain, C3HC4 (zinc finger)"/>
    <property type="match status" value="1"/>
</dbReference>
<dbReference type="PROSITE" id="PS50089">
    <property type="entry name" value="ZF_RING_2"/>
    <property type="match status" value="1"/>
</dbReference>
<dbReference type="InterPro" id="IPR017907">
    <property type="entry name" value="Znf_RING_CS"/>
</dbReference>
<feature type="domain" description="RING-type" evidence="7">
    <location>
        <begin position="101"/>
        <end position="160"/>
    </location>
</feature>
<dbReference type="CDD" id="cd16521">
    <property type="entry name" value="RING-HC_MKRN"/>
    <property type="match status" value="1"/>
</dbReference>
<dbReference type="InterPro" id="IPR001841">
    <property type="entry name" value="Znf_RING"/>
</dbReference>
<keyword evidence="4 5" id="KW-0862">Zinc</keyword>
<dbReference type="PANTHER" id="PTHR11224:SF10">
    <property type="entry name" value="IP09428P-RELATED"/>
    <property type="match status" value="1"/>
</dbReference>
<organism evidence="9 10">
    <name type="scientific">Blastomyces percursus</name>
    <dbReference type="NCBI Taxonomy" id="1658174"/>
    <lineage>
        <taxon>Eukaryota</taxon>
        <taxon>Fungi</taxon>
        <taxon>Dikarya</taxon>
        <taxon>Ascomycota</taxon>
        <taxon>Pezizomycotina</taxon>
        <taxon>Eurotiomycetes</taxon>
        <taxon>Eurotiomycetidae</taxon>
        <taxon>Onygenales</taxon>
        <taxon>Ajellomycetaceae</taxon>
        <taxon>Blastomyces</taxon>
    </lineage>
</organism>
<dbReference type="GO" id="GO:0061630">
    <property type="term" value="F:ubiquitin protein ligase activity"/>
    <property type="evidence" value="ECO:0007669"/>
    <property type="project" value="InterPro"/>
</dbReference>
<dbReference type="InterPro" id="IPR045072">
    <property type="entry name" value="MKRN-like"/>
</dbReference>
<gene>
    <name evidence="9" type="ORF">ACJ73_05707</name>
</gene>
<reference evidence="9 10" key="1">
    <citation type="submission" date="2015-08" db="EMBL/GenBank/DDBJ databases">
        <title>Emmonsia species relationships and genome sequence.</title>
        <authorList>
            <person name="Cuomo C.A."/>
            <person name="Schwartz I.S."/>
            <person name="Kenyon C."/>
            <person name="De Hoog G.S."/>
            <person name="Govender N.P."/>
            <person name="Botha A."/>
            <person name="Moreno L."/>
            <person name="De Vries M."/>
            <person name="Munoz J.F."/>
            <person name="Stielow J.B."/>
        </authorList>
    </citation>
    <scope>NUCLEOTIDE SEQUENCE [LARGE SCALE GENOMIC DNA]</scope>
    <source>
        <strain evidence="9 10">EI222</strain>
    </source>
</reference>
<dbReference type="InterPro" id="IPR000571">
    <property type="entry name" value="Znf_CCCH"/>
</dbReference>
<name>A0A1J9R4L4_9EURO</name>
<dbReference type="VEuPathDB" id="FungiDB:ACJ73_05707"/>
<feature type="compositionally biased region" description="Polar residues" evidence="6">
    <location>
        <begin position="74"/>
        <end position="93"/>
    </location>
</feature>
<keyword evidence="2 5" id="KW-0479">Metal-binding</keyword>
<dbReference type="SMART" id="SM00356">
    <property type="entry name" value="ZnF_C3H1"/>
    <property type="match status" value="2"/>
</dbReference>
<dbReference type="SUPFAM" id="SSF57850">
    <property type="entry name" value="RING/U-box"/>
    <property type="match status" value="1"/>
</dbReference>
<accession>A0A1J9R4L4</accession>
<evidence type="ECO:0000259" key="7">
    <source>
        <dbReference type="PROSITE" id="PS50089"/>
    </source>
</evidence>
<keyword evidence="10" id="KW-1185">Reference proteome</keyword>
<dbReference type="GO" id="GO:0008270">
    <property type="term" value="F:zinc ion binding"/>
    <property type="evidence" value="ECO:0007669"/>
    <property type="project" value="UniProtKB-KW"/>
</dbReference>
<dbReference type="SUPFAM" id="SSF90229">
    <property type="entry name" value="CCCH zinc finger"/>
    <property type="match status" value="1"/>
</dbReference>
<evidence type="ECO:0000256" key="2">
    <source>
        <dbReference type="ARBA" id="ARBA00022723"/>
    </source>
</evidence>
<feature type="compositionally biased region" description="Polar residues" evidence="6">
    <location>
        <begin position="188"/>
        <end position="207"/>
    </location>
</feature>
<dbReference type="InterPro" id="IPR013083">
    <property type="entry name" value="Znf_RING/FYVE/PHD"/>
</dbReference>
<protein>
    <submittedName>
        <fullName evidence="9">Uncharacterized protein</fullName>
    </submittedName>
</protein>
<keyword evidence="3 5" id="KW-0863">Zinc-finger</keyword>
<feature type="region of interest" description="Disordered" evidence="6">
    <location>
        <begin position="170"/>
        <end position="208"/>
    </location>
</feature>
<dbReference type="EMBL" id="LGTZ01000917">
    <property type="protein sequence ID" value="OJD22940.1"/>
    <property type="molecule type" value="Genomic_DNA"/>
</dbReference>
<evidence type="ECO:0000259" key="8">
    <source>
        <dbReference type="PROSITE" id="PS50103"/>
    </source>
</evidence>
<dbReference type="InterPro" id="IPR018957">
    <property type="entry name" value="Znf_C3HC4_RING-type"/>
</dbReference>
<evidence type="ECO:0000256" key="4">
    <source>
        <dbReference type="ARBA" id="ARBA00022833"/>
    </source>
</evidence>